<evidence type="ECO:0000313" key="4">
    <source>
        <dbReference type="Proteomes" id="UP000019365"/>
    </source>
</evidence>
<evidence type="ECO:0000256" key="1">
    <source>
        <dbReference type="SAM" id="MobiDB-lite"/>
    </source>
</evidence>
<dbReference type="SMART" id="SM00240">
    <property type="entry name" value="FHA"/>
    <property type="match status" value="1"/>
</dbReference>
<keyword evidence="4" id="KW-1185">Reference proteome</keyword>
<feature type="compositionally biased region" description="Basic and acidic residues" evidence="1">
    <location>
        <begin position="302"/>
        <end position="312"/>
    </location>
</feature>
<feature type="compositionally biased region" description="Basic and acidic residues" evidence="1">
    <location>
        <begin position="282"/>
        <end position="293"/>
    </location>
</feature>
<dbReference type="InterPro" id="IPR008984">
    <property type="entry name" value="SMAD_FHA_dom_sf"/>
</dbReference>
<feature type="region of interest" description="Disordered" evidence="1">
    <location>
        <begin position="223"/>
        <end position="268"/>
    </location>
</feature>
<sequence>MYHKQNEKRHIFYLQEGVKPSPRLDFAHIILYNKIQNIERGGIVAKLKFSEKNGGVCILCRTTGSEMLNEAEYRYFVDNSIKGWLTPKAVSADKLEYTGAQGVPLINVLKQGVDKKRYYTIVSQLLTILDTAANCGFNMKNIVLDPDFITFDTENNQLYLFYLPLWYNESCNDGVVNCLRRISTFAEYDSQEDYNSVDGFMNFVCRAEGFTISSAMEHIRREAPEVLPQRRSAAKPVKPEFSRPSAAPRTSDTRLSDFAPKEPRPQSTAQTIINGINAGSEQFRHTEGPRLAEPKIIPSLNEENRQGLPELKKKDFARPEVSYPTLTRRATGVTVNIDRPVFHIGKERDKVDFCVTENRTVSRLHATIYTRNGSCFVEDNNSTNRTYINGTPVLPNREIKLKSGDVLKLSDEEFDFIDG</sequence>
<dbReference type="PROSITE" id="PS50006">
    <property type="entry name" value="FHA_DOMAIN"/>
    <property type="match status" value="1"/>
</dbReference>
<feature type="region of interest" description="Disordered" evidence="1">
    <location>
        <begin position="281"/>
        <end position="312"/>
    </location>
</feature>
<dbReference type="InterPro" id="IPR000253">
    <property type="entry name" value="FHA_dom"/>
</dbReference>
<evidence type="ECO:0000313" key="3">
    <source>
        <dbReference type="EMBL" id="EWM52903.1"/>
    </source>
</evidence>
<dbReference type="CDD" id="cd00060">
    <property type="entry name" value="FHA"/>
    <property type="match status" value="1"/>
</dbReference>
<accession>W7UG23</accession>
<name>W7UG23_RUMFL</name>
<feature type="compositionally biased region" description="Basic and acidic residues" evidence="1">
    <location>
        <begin position="251"/>
        <end position="264"/>
    </location>
</feature>
<reference evidence="3 4" key="1">
    <citation type="journal article" date="2014" name="PLoS ONE">
        <title>Rumen cellulosomics: divergent fiber-degrading strategies revealed by comparative genome-wide analysis of six ruminococcal strains.</title>
        <authorList>
            <person name="Dassa B."/>
            <person name="Borovok I."/>
            <person name="Ruimy-Israeli V."/>
            <person name="Lamed R."/>
            <person name="Flint H.J."/>
            <person name="Duncan S.H."/>
            <person name="Henrissat B."/>
            <person name="Coutinho P."/>
            <person name="Morrison M."/>
            <person name="Mosoni P."/>
            <person name="Yeoman C.J."/>
            <person name="White B.A."/>
            <person name="Bayer E.A."/>
        </authorList>
    </citation>
    <scope>NUCLEOTIDE SEQUENCE [LARGE SCALE GENOMIC DNA]</scope>
    <source>
        <strain evidence="3 4">007c</strain>
    </source>
</reference>
<dbReference type="PATRIC" id="fig|1341157.4.peg.2380"/>
<dbReference type="Pfam" id="PF00498">
    <property type="entry name" value="FHA"/>
    <property type="match status" value="1"/>
</dbReference>
<protein>
    <recommendedName>
        <fullName evidence="2">FHA domain-containing protein</fullName>
    </recommendedName>
</protein>
<dbReference type="eggNOG" id="COG1716">
    <property type="taxonomic scope" value="Bacteria"/>
</dbReference>
<dbReference type="Gene3D" id="2.60.200.20">
    <property type="match status" value="1"/>
</dbReference>
<comment type="caution">
    <text evidence="3">The sequence shown here is derived from an EMBL/GenBank/DDBJ whole genome shotgun (WGS) entry which is preliminary data.</text>
</comment>
<dbReference type="EMBL" id="ATAX01000028">
    <property type="protein sequence ID" value="EWM52903.1"/>
    <property type="molecule type" value="Genomic_DNA"/>
</dbReference>
<dbReference type="SUPFAM" id="SSF49879">
    <property type="entry name" value="SMAD/FHA domain"/>
    <property type="match status" value="1"/>
</dbReference>
<dbReference type="Proteomes" id="UP000019365">
    <property type="component" value="Unassembled WGS sequence"/>
</dbReference>
<evidence type="ECO:0000259" key="2">
    <source>
        <dbReference type="PROSITE" id="PS50006"/>
    </source>
</evidence>
<organism evidence="3 4">
    <name type="scientific">Ruminococcus flavefaciens 007c</name>
    <dbReference type="NCBI Taxonomy" id="1341157"/>
    <lineage>
        <taxon>Bacteria</taxon>
        <taxon>Bacillati</taxon>
        <taxon>Bacillota</taxon>
        <taxon>Clostridia</taxon>
        <taxon>Eubacteriales</taxon>
        <taxon>Oscillospiraceae</taxon>
        <taxon>Ruminococcus</taxon>
    </lineage>
</organism>
<feature type="domain" description="FHA" evidence="2">
    <location>
        <begin position="342"/>
        <end position="393"/>
    </location>
</feature>
<dbReference type="InterPro" id="IPR050923">
    <property type="entry name" value="Cell_Proc_Reg/RNA_Proc"/>
</dbReference>
<dbReference type="PANTHER" id="PTHR23308">
    <property type="entry name" value="NUCLEAR INHIBITOR OF PROTEIN PHOSPHATASE-1"/>
    <property type="match status" value="1"/>
</dbReference>
<proteinExistence type="predicted"/>
<dbReference type="AlphaFoldDB" id="W7UG23"/>
<gene>
    <name evidence="3" type="ORF">RF007C_14920</name>
</gene>